<evidence type="ECO:0000313" key="1">
    <source>
        <dbReference type="EMBL" id="WRQ88159.1"/>
    </source>
</evidence>
<evidence type="ECO:0000313" key="2">
    <source>
        <dbReference type="Proteomes" id="UP000738431"/>
    </source>
</evidence>
<gene>
    <name evidence="1" type="ORF">K1X11_001985</name>
</gene>
<reference evidence="1 2" key="1">
    <citation type="submission" date="2021-08" db="EMBL/GenBank/DDBJ databases">
        <authorList>
            <person name="Zhang D."/>
            <person name="Zhang A."/>
            <person name="Wang L."/>
        </authorList>
    </citation>
    <scope>NUCLEOTIDE SEQUENCE [LARGE SCALE GENOMIC DNA]</scope>
    <source>
        <strain evidence="1 2">WL0086</strain>
    </source>
</reference>
<accession>A0ABZ1C987</accession>
<keyword evidence="2" id="KW-1185">Reference proteome</keyword>
<reference evidence="1 2" key="2">
    <citation type="submission" date="2023-12" db="EMBL/GenBank/DDBJ databases">
        <title>Description of an unclassified Opitutus bacterium of Verrucomicrobiota.</title>
        <authorList>
            <person name="Zhang D.-F."/>
        </authorList>
    </citation>
    <scope>NUCLEOTIDE SEQUENCE [LARGE SCALE GENOMIC DNA]</scope>
    <source>
        <strain evidence="1 2">WL0086</strain>
    </source>
</reference>
<organism evidence="1 2">
    <name type="scientific">Actomonas aquatica</name>
    <dbReference type="NCBI Taxonomy" id="2866162"/>
    <lineage>
        <taxon>Bacteria</taxon>
        <taxon>Pseudomonadati</taxon>
        <taxon>Verrucomicrobiota</taxon>
        <taxon>Opitutia</taxon>
        <taxon>Opitutales</taxon>
        <taxon>Opitutaceae</taxon>
        <taxon>Actomonas</taxon>
    </lineage>
</organism>
<dbReference type="Proteomes" id="UP000738431">
    <property type="component" value="Chromosome"/>
</dbReference>
<protein>
    <submittedName>
        <fullName evidence="1">Uncharacterized protein</fullName>
    </submittedName>
</protein>
<dbReference type="EMBL" id="CP139781">
    <property type="protein sequence ID" value="WRQ88159.1"/>
    <property type="molecule type" value="Genomic_DNA"/>
</dbReference>
<sequence>MSESTSAQRWDEARTAFASSIMVDTALSSLAENLDGPEWPGQGKVDSPADYIDFDYNETVAALDERGYPPGTIETLITILQETLAFDDPFGEMVEHSDAAASAENPLLDNMKKLGLPPTFPIRFTTLSSDTLEFCSLEKLETLEAFAVFAQGMSQNVIVGGDFRSLLNALSHIDEQMLARFLPFRPGAKGLHLVESIGGLVRQLRPLEREKLAQRGTEPSASTAGEVAARVGYFAEDRQAIEQKVAEGVPLSRIVMVLQDPAVETLTAKLLEGHVAGAVPEKKKKTGWFSRLFGG</sequence>
<name>A0ABZ1C987_9BACT</name>
<proteinExistence type="predicted"/>
<dbReference type="RefSeq" id="WP_221028810.1">
    <property type="nucleotide sequence ID" value="NZ_CP139781.1"/>
</dbReference>